<dbReference type="InterPro" id="IPR033697">
    <property type="entry name" value="Ribonuclease_T2_eukaryotic"/>
</dbReference>
<evidence type="ECO:0000256" key="3">
    <source>
        <dbReference type="PIRSR" id="PIRSR633697-1"/>
    </source>
</evidence>
<organism evidence="6 7">
    <name type="scientific">Apis cerana cerana</name>
    <name type="common">Oriental honeybee</name>
    <dbReference type="NCBI Taxonomy" id="94128"/>
    <lineage>
        <taxon>Eukaryota</taxon>
        <taxon>Metazoa</taxon>
        <taxon>Ecdysozoa</taxon>
        <taxon>Arthropoda</taxon>
        <taxon>Hexapoda</taxon>
        <taxon>Insecta</taxon>
        <taxon>Pterygota</taxon>
        <taxon>Neoptera</taxon>
        <taxon>Endopterygota</taxon>
        <taxon>Hymenoptera</taxon>
        <taxon>Apocrita</taxon>
        <taxon>Aculeata</taxon>
        <taxon>Apoidea</taxon>
        <taxon>Anthophila</taxon>
        <taxon>Apidae</taxon>
        <taxon>Apis</taxon>
    </lineage>
</organism>
<dbReference type="EMBL" id="KZ288269">
    <property type="protein sequence ID" value="PBC30010.1"/>
    <property type="molecule type" value="Genomic_DNA"/>
</dbReference>
<sequence>MLNCKKFVIILFLFFGKVNSHWNRTRRSNTDFDVLIFTQHWPQTVCYTWKEKSTSNTCSLPKEHEWTIHGIWPSQYHKIGPQFCNKLPFNSTALEPLKEKLQEKWIDIEKGRTSYSFWQHEWDKHGTCAVVLEQLNTENKYFTKGLELLSIYDMKNILAKANIIPGQIYNKTEILNAIERQLDKRGILICQENKHTGESYIFEIRICFNKTLELINCNEVSEYPTNWIVLIIRDVLK</sequence>
<dbReference type="SUPFAM" id="SSF55895">
    <property type="entry name" value="Ribonuclease Rh-like"/>
    <property type="match status" value="1"/>
</dbReference>
<name>A0A2A3EE73_APICC</name>
<dbReference type="InterPro" id="IPR001568">
    <property type="entry name" value="RNase_T2-like"/>
</dbReference>
<evidence type="ECO:0000313" key="7">
    <source>
        <dbReference type="Proteomes" id="UP000242457"/>
    </source>
</evidence>
<dbReference type="PANTHER" id="PTHR11240:SF22">
    <property type="entry name" value="RIBONUCLEASE T2"/>
    <property type="match status" value="1"/>
</dbReference>
<accession>A0A2A3EE73</accession>
<dbReference type="Proteomes" id="UP000242457">
    <property type="component" value="Unassembled WGS sequence"/>
</dbReference>
<comment type="similarity">
    <text evidence="1 4">Belongs to the RNase T2 family.</text>
</comment>
<proteinExistence type="inferred from homology"/>
<dbReference type="CDD" id="cd01061">
    <property type="entry name" value="RNase_T2_euk"/>
    <property type="match status" value="1"/>
</dbReference>
<dbReference type="Pfam" id="PF00445">
    <property type="entry name" value="Ribonuclease_T2"/>
    <property type="match status" value="1"/>
</dbReference>
<evidence type="ECO:0000256" key="5">
    <source>
        <dbReference type="SAM" id="SignalP"/>
    </source>
</evidence>
<feature type="active site" evidence="3">
    <location>
        <position position="121"/>
    </location>
</feature>
<dbReference type="GO" id="GO:0003723">
    <property type="term" value="F:RNA binding"/>
    <property type="evidence" value="ECO:0007669"/>
    <property type="project" value="InterPro"/>
</dbReference>
<dbReference type="GO" id="GO:0005576">
    <property type="term" value="C:extracellular region"/>
    <property type="evidence" value="ECO:0007669"/>
    <property type="project" value="TreeGrafter"/>
</dbReference>
<feature type="chain" id="PRO_5012313795" evidence="5">
    <location>
        <begin position="21"/>
        <end position="237"/>
    </location>
</feature>
<keyword evidence="5" id="KW-0732">Signal</keyword>
<dbReference type="PROSITE" id="PS00531">
    <property type="entry name" value="RNASE_T2_2"/>
    <property type="match status" value="1"/>
</dbReference>
<gene>
    <name evidence="6" type="ORF">APICC_02966</name>
</gene>
<dbReference type="OrthoDB" id="435754at2759"/>
<feature type="active site" evidence="3">
    <location>
        <position position="69"/>
    </location>
</feature>
<dbReference type="InterPro" id="IPR036430">
    <property type="entry name" value="RNase_T2-like_sf"/>
</dbReference>
<evidence type="ECO:0000256" key="4">
    <source>
        <dbReference type="RuleBase" id="RU004328"/>
    </source>
</evidence>
<dbReference type="AlphaFoldDB" id="A0A2A3EE73"/>
<evidence type="ECO:0000256" key="1">
    <source>
        <dbReference type="ARBA" id="ARBA00007469"/>
    </source>
</evidence>
<feature type="active site" evidence="3">
    <location>
        <position position="125"/>
    </location>
</feature>
<dbReference type="STRING" id="94128.A0A2A3EE73"/>
<dbReference type="InterPro" id="IPR033130">
    <property type="entry name" value="RNase_T2_His_AS_2"/>
</dbReference>
<protein>
    <submittedName>
        <fullName evidence="6">Ribonuclease Oy</fullName>
    </submittedName>
</protein>
<reference evidence="6 7" key="1">
    <citation type="submission" date="2014-07" db="EMBL/GenBank/DDBJ databases">
        <title>Genomic and transcriptomic analysis on Apis cerana provide comprehensive insights into honey bee biology.</title>
        <authorList>
            <person name="Diao Q."/>
            <person name="Sun L."/>
            <person name="Zheng H."/>
            <person name="Zheng H."/>
            <person name="Xu S."/>
            <person name="Wang S."/>
            <person name="Zeng Z."/>
            <person name="Hu F."/>
            <person name="Su S."/>
            <person name="Wu J."/>
        </authorList>
    </citation>
    <scope>NUCLEOTIDE SEQUENCE [LARGE SCALE GENOMIC DNA]</scope>
    <source>
        <tissue evidence="6">Pupae without intestine</tissue>
    </source>
</reference>
<dbReference type="Gene3D" id="3.90.730.10">
    <property type="entry name" value="Ribonuclease T2-like"/>
    <property type="match status" value="1"/>
</dbReference>
<dbReference type="GO" id="GO:0033897">
    <property type="term" value="F:ribonuclease T2 activity"/>
    <property type="evidence" value="ECO:0007669"/>
    <property type="project" value="InterPro"/>
</dbReference>
<keyword evidence="7" id="KW-1185">Reference proteome</keyword>
<dbReference type="PANTHER" id="PTHR11240">
    <property type="entry name" value="RIBONUCLEASE T2"/>
    <property type="match status" value="1"/>
</dbReference>
<evidence type="ECO:0000313" key="6">
    <source>
        <dbReference type="EMBL" id="PBC30010.1"/>
    </source>
</evidence>
<feature type="signal peptide" evidence="5">
    <location>
        <begin position="1"/>
        <end position="20"/>
    </location>
</feature>
<evidence type="ECO:0000256" key="2">
    <source>
        <dbReference type="ARBA" id="ARBA00023157"/>
    </source>
</evidence>
<dbReference type="GO" id="GO:0006401">
    <property type="term" value="P:RNA catabolic process"/>
    <property type="evidence" value="ECO:0007669"/>
    <property type="project" value="TreeGrafter"/>
</dbReference>
<keyword evidence="2" id="KW-1015">Disulfide bond</keyword>